<evidence type="ECO:0008006" key="4">
    <source>
        <dbReference type="Google" id="ProtNLM"/>
    </source>
</evidence>
<dbReference type="EnsemblMetazoa" id="XM_050654360.1">
    <property type="protein sequence ID" value="XP_050510317.1"/>
    <property type="gene ID" value="LOC126887041"/>
</dbReference>
<keyword evidence="3" id="KW-1185">Reference proteome</keyword>
<accession>A0ABM5KJD1</accession>
<dbReference type="SUPFAM" id="SSF46689">
    <property type="entry name" value="Homeodomain-like"/>
    <property type="match status" value="1"/>
</dbReference>
<dbReference type="Proteomes" id="UP001652700">
    <property type="component" value="Unplaced"/>
</dbReference>
<protein>
    <recommendedName>
        <fullName evidence="4">HTH psq-type domain-containing protein</fullName>
    </recommendedName>
</protein>
<comment type="subcellular location">
    <subcellularLocation>
        <location evidence="1">Nucleus</location>
    </subcellularLocation>
</comment>
<dbReference type="Gene3D" id="1.10.10.60">
    <property type="entry name" value="Homeodomain-like"/>
    <property type="match status" value="1"/>
</dbReference>
<dbReference type="InterPro" id="IPR009057">
    <property type="entry name" value="Homeodomain-like_sf"/>
</dbReference>
<sequence>MVRTYVRKSNQQSWSEESMKNAIDAVREATLKYKAATTQFNVPPATLFRRLKLNRTSDLAAKKGLGRFRTVFTPEQENELNEHVLDMERHLFGLTIQNFRHLISICRKK</sequence>
<organism evidence="2 3">
    <name type="scientific">Diabrotica virgifera virgifera</name>
    <name type="common">western corn rootworm</name>
    <dbReference type="NCBI Taxonomy" id="50390"/>
    <lineage>
        <taxon>Eukaryota</taxon>
        <taxon>Metazoa</taxon>
        <taxon>Ecdysozoa</taxon>
        <taxon>Arthropoda</taxon>
        <taxon>Hexapoda</taxon>
        <taxon>Insecta</taxon>
        <taxon>Pterygota</taxon>
        <taxon>Neoptera</taxon>
        <taxon>Endopterygota</taxon>
        <taxon>Coleoptera</taxon>
        <taxon>Polyphaga</taxon>
        <taxon>Cucujiformia</taxon>
        <taxon>Chrysomeloidea</taxon>
        <taxon>Chrysomelidae</taxon>
        <taxon>Galerucinae</taxon>
        <taxon>Diabroticina</taxon>
        <taxon>Diabroticites</taxon>
        <taxon>Diabrotica</taxon>
    </lineage>
</organism>
<dbReference type="GeneID" id="126887041"/>
<evidence type="ECO:0000313" key="2">
    <source>
        <dbReference type="EnsemblMetazoa" id="XP_050510317.1"/>
    </source>
</evidence>
<evidence type="ECO:0000256" key="1">
    <source>
        <dbReference type="ARBA" id="ARBA00004123"/>
    </source>
</evidence>
<dbReference type="RefSeq" id="XP_050510317.1">
    <property type="nucleotide sequence ID" value="XM_050654360.1"/>
</dbReference>
<name>A0ABM5KJD1_DIAVI</name>
<proteinExistence type="predicted"/>
<reference evidence="2" key="1">
    <citation type="submission" date="2025-05" db="UniProtKB">
        <authorList>
            <consortium name="EnsemblMetazoa"/>
        </authorList>
    </citation>
    <scope>IDENTIFICATION</scope>
</reference>
<evidence type="ECO:0000313" key="3">
    <source>
        <dbReference type="Proteomes" id="UP001652700"/>
    </source>
</evidence>